<dbReference type="AlphaFoldDB" id="A0A3M7HJ21"/>
<organism evidence="2 3">
    <name type="scientific">Hortaea werneckii</name>
    <name type="common">Black yeast</name>
    <name type="synonym">Cladosporium werneckii</name>
    <dbReference type="NCBI Taxonomy" id="91943"/>
    <lineage>
        <taxon>Eukaryota</taxon>
        <taxon>Fungi</taxon>
        <taxon>Dikarya</taxon>
        <taxon>Ascomycota</taxon>
        <taxon>Pezizomycotina</taxon>
        <taxon>Dothideomycetes</taxon>
        <taxon>Dothideomycetidae</taxon>
        <taxon>Mycosphaerellales</taxon>
        <taxon>Teratosphaeriaceae</taxon>
        <taxon>Hortaea</taxon>
    </lineage>
</organism>
<proteinExistence type="predicted"/>
<evidence type="ECO:0000256" key="1">
    <source>
        <dbReference type="SAM" id="MobiDB-lite"/>
    </source>
</evidence>
<accession>A0A3M7HJ21</accession>
<evidence type="ECO:0000313" key="3">
    <source>
        <dbReference type="Proteomes" id="UP000280598"/>
    </source>
</evidence>
<dbReference type="VEuPathDB" id="FungiDB:BTJ68_06581"/>
<name>A0A3M7HJ21_HORWE</name>
<dbReference type="Proteomes" id="UP000280598">
    <property type="component" value="Unassembled WGS sequence"/>
</dbReference>
<evidence type="ECO:0000313" key="2">
    <source>
        <dbReference type="EMBL" id="RMZ13228.1"/>
    </source>
</evidence>
<feature type="compositionally biased region" description="Basic and acidic residues" evidence="1">
    <location>
        <begin position="320"/>
        <end position="435"/>
    </location>
</feature>
<gene>
    <name evidence="2" type="ORF">D0860_02659</name>
</gene>
<reference evidence="2 3" key="1">
    <citation type="journal article" date="2018" name="BMC Genomics">
        <title>Genomic evidence for intraspecific hybridization in a clonal and extremely halotolerant yeast.</title>
        <authorList>
            <person name="Gostincar C."/>
            <person name="Stajich J.E."/>
            <person name="Zupancic J."/>
            <person name="Zalar P."/>
            <person name="Gunde-Cimerman N."/>
        </authorList>
    </citation>
    <scope>NUCLEOTIDE SEQUENCE [LARGE SCALE GENOMIC DNA]</scope>
    <source>
        <strain evidence="2 3">EXF-562</strain>
    </source>
</reference>
<feature type="region of interest" description="Disordered" evidence="1">
    <location>
        <begin position="287"/>
        <end position="435"/>
    </location>
</feature>
<protein>
    <submittedName>
        <fullName evidence="2">Uncharacterized protein</fullName>
    </submittedName>
</protein>
<sequence>MGSKENPSTKVLIRTVHCHKLRVNGQAIMQLSEYLSQEEVTQLNQAFNIALQHDLALVFWTGISPELARDWARRNGLKTLTMAMGDLYTDNVRKPVRSAKPGKSNKSWSRYMKGASWLFAQHACQGRCAIVLTNAPPHVYSQRKHSNYREIEEPILKGFEADRRTIQIDYVHPKIPGAAGFRYQVWPEDRSAEWLGFFECIAIKDIVKRFIQGTFVRRLKRVEETESVSTTGYERSVFLATVDEKSKTEIMQEKNSIKQKNVEVQQLAARQAAEDKKAAKRLKLEKEQQAAQDKKAAKRLKLEREQQAAEDKKAAKRLKLKEEQQAAQEKKAAKRLKLERERQAAQEKKAAKRLKLEREQQAAQDKKAAKRLKFEREQQAAQDKKAAKRLKLEKEQQAAQDKKAAKRLKLEKEQQAAQDKKAAKRLKLEKQQRAA</sequence>
<dbReference type="EMBL" id="QWIS01000037">
    <property type="protein sequence ID" value="RMZ13228.1"/>
    <property type="molecule type" value="Genomic_DNA"/>
</dbReference>
<comment type="caution">
    <text evidence="2">The sequence shown here is derived from an EMBL/GenBank/DDBJ whole genome shotgun (WGS) entry which is preliminary data.</text>
</comment>
<feature type="compositionally biased region" description="Basic and acidic residues" evidence="1">
    <location>
        <begin position="287"/>
        <end position="313"/>
    </location>
</feature>